<organism evidence="1 2">
    <name type="scientific">Oleiharenicola lentus</name>
    <dbReference type="NCBI Taxonomy" id="2508720"/>
    <lineage>
        <taxon>Bacteria</taxon>
        <taxon>Pseudomonadati</taxon>
        <taxon>Verrucomicrobiota</taxon>
        <taxon>Opitutia</taxon>
        <taxon>Opitutales</taxon>
        <taxon>Opitutaceae</taxon>
        <taxon>Oleiharenicola</taxon>
    </lineage>
</organism>
<dbReference type="EMBL" id="SDHX01000001">
    <property type="protein sequence ID" value="RXK55386.1"/>
    <property type="molecule type" value="Genomic_DNA"/>
</dbReference>
<name>A0A4Q1C936_9BACT</name>
<accession>A0A4Q1C936</accession>
<reference evidence="1 2" key="1">
    <citation type="submission" date="2019-01" db="EMBL/GenBank/DDBJ databases">
        <title>Lacunisphaera sp. strain TWA-58.</title>
        <authorList>
            <person name="Chen W.-M."/>
        </authorList>
    </citation>
    <scope>NUCLEOTIDE SEQUENCE [LARGE SCALE GENOMIC DNA]</scope>
    <source>
        <strain evidence="1 2">TWA-58</strain>
    </source>
</reference>
<proteinExistence type="predicted"/>
<dbReference type="AlphaFoldDB" id="A0A4Q1C936"/>
<keyword evidence="2" id="KW-1185">Reference proteome</keyword>
<evidence type="ECO:0000313" key="1">
    <source>
        <dbReference type="EMBL" id="RXK55386.1"/>
    </source>
</evidence>
<dbReference type="Proteomes" id="UP000290218">
    <property type="component" value="Unassembled WGS sequence"/>
</dbReference>
<dbReference type="InterPro" id="IPR036249">
    <property type="entry name" value="Thioredoxin-like_sf"/>
</dbReference>
<dbReference type="SUPFAM" id="SSF52833">
    <property type="entry name" value="Thioredoxin-like"/>
    <property type="match status" value="1"/>
</dbReference>
<dbReference type="OrthoDB" id="574359at2"/>
<comment type="caution">
    <text evidence="1">The sequence shown here is derived from an EMBL/GenBank/DDBJ whole genome shotgun (WGS) entry which is preliminary data.</text>
</comment>
<dbReference type="RefSeq" id="WP_129046751.1">
    <property type="nucleotide sequence ID" value="NZ_SDHX01000001.1"/>
</dbReference>
<dbReference type="InterPro" id="IPR010296">
    <property type="entry name" value="DUF899_thioredox"/>
</dbReference>
<dbReference type="Pfam" id="PF05988">
    <property type="entry name" value="DUF899"/>
    <property type="match status" value="1"/>
</dbReference>
<protein>
    <submittedName>
        <fullName evidence="1">DUF899 domain-containing protein</fullName>
    </submittedName>
</protein>
<gene>
    <name evidence="1" type="ORF">ESB00_05670</name>
</gene>
<evidence type="ECO:0000313" key="2">
    <source>
        <dbReference type="Proteomes" id="UP000290218"/>
    </source>
</evidence>
<sequence>MNTTSPTVTPAQWLAARRELLGAEKELTRQRDALAARRRALPRVKIEKAYHFDSERGRVSLADLFAGRSQLMVQHFMLGSGWDEGCKSCSFMMDHFVATTMHLAARDVSFAAVSHAPLAEILPFKRRMGWNVTWVSAAATDFNEDFHVSFTPEDVATGRVYYNYGPRPFPHEEAPGISIFAREDDGTVYHTYSTYGRGVEVVMGTYHLLDLVPKGRDEAGLDYGMEWVRHHDRYDHAPVG</sequence>